<evidence type="ECO:0000313" key="1">
    <source>
        <dbReference type="EMBL" id="CAA7396480.1"/>
    </source>
</evidence>
<evidence type="ECO:0000313" key="2">
    <source>
        <dbReference type="Proteomes" id="UP000663760"/>
    </source>
</evidence>
<name>A0A7I8KFJ2_SPIIN</name>
<gene>
    <name evidence="1" type="ORF">SI8410_05007143</name>
</gene>
<sequence>MNSISVIPSDIPWISMLARQHIGTWPSRCR</sequence>
<proteinExistence type="predicted"/>
<dbReference type="EMBL" id="LR746268">
    <property type="protein sequence ID" value="CAA7396480.1"/>
    <property type="molecule type" value="Genomic_DNA"/>
</dbReference>
<accession>A0A7I8KFJ2</accession>
<organism evidence="1 2">
    <name type="scientific">Spirodela intermedia</name>
    <name type="common">Intermediate duckweed</name>
    <dbReference type="NCBI Taxonomy" id="51605"/>
    <lineage>
        <taxon>Eukaryota</taxon>
        <taxon>Viridiplantae</taxon>
        <taxon>Streptophyta</taxon>
        <taxon>Embryophyta</taxon>
        <taxon>Tracheophyta</taxon>
        <taxon>Spermatophyta</taxon>
        <taxon>Magnoliopsida</taxon>
        <taxon>Liliopsida</taxon>
        <taxon>Araceae</taxon>
        <taxon>Lemnoideae</taxon>
        <taxon>Spirodela</taxon>
    </lineage>
</organism>
<keyword evidence="2" id="KW-1185">Reference proteome</keyword>
<reference evidence="1" key="1">
    <citation type="submission" date="2020-02" db="EMBL/GenBank/DDBJ databases">
        <authorList>
            <person name="Scholz U."/>
            <person name="Mascher M."/>
            <person name="Fiebig A."/>
        </authorList>
    </citation>
    <scope>NUCLEOTIDE SEQUENCE</scope>
</reference>
<dbReference type="Proteomes" id="UP000663760">
    <property type="component" value="Chromosome 5"/>
</dbReference>
<dbReference type="AlphaFoldDB" id="A0A7I8KFJ2"/>
<protein>
    <submittedName>
        <fullName evidence="1">Uncharacterized protein</fullName>
    </submittedName>
</protein>